<dbReference type="SUPFAM" id="SSF52313">
    <property type="entry name" value="Ribosomal protein S2"/>
    <property type="match status" value="1"/>
</dbReference>
<evidence type="ECO:0000256" key="5">
    <source>
        <dbReference type="ARBA" id="ARBA00023274"/>
    </source>
</evidence>
<sequence length="286" mass="32684">MMRNIRKIANQTRILSTNVEPLSETATVPTRKSMIQRALNKDDDLIVTTTRLTSHRITYKHNPELEKEDPFYAALAHPDYFQVSKMFTMRQLMEARVFWGHKVGTLCPEMKQYLFGERLDVCVFDLDKTAAHLRSALNFLAHMAYRGGIILFVTNDRWHVHEVEKAAKQCGEYSHCHKFIVGQFTNAAQLFRHTIRYPDVVVFLSTVTGQMQQHPMVVEAAKLQISTVGIVDSNCNPNIITYPIPGNDDSLVSIQFYLKVFKEAILAGKAKRREHFGAQAMPNINS</sequence>
<dbReference type="GO" id="GO:0005763">
    <property type="term" value="C:mitochondrial small ribosomal subunit"/>
    <property type="evidence" value="ECO:0007669"/>
    <property type="project" value="UniProtKB-ARBA"/>
</dbReference>
<evidence type="ECO:0000313" key="10">
    <source>
        <dbReference type="WBParaSite" id="nRc.2.0.1.t11665-RA"/>
    </source>
</evidence>
<proteinExistence type="inferred from homology"/>
<evidence type="ECO:0000256" key="7">
    <source>
        <dbReference type="ARBA" id="ARBA00071390"/>
    </source>
</evidence>
<dbReference type="PANTHER" id="PTHR12534:SF0">
    <property type="entry name" value="SMALL RIBOSOMAL SUBUNIT PROTEIN US2M"/>
    <property type="match status" value="1"/>
</dbReference>
<dbReference type="InterPro" id="IPR001865">
    <property type="entry name" value="Ribosomal_uS2"/>
</dbReference>
<reference evidence="10" key="1">
    <citation type="submission" date="2022-11" db="UniProtKB">
        <authorList>
            <consortium name="WormBaseParasite"/>
        </authorList>
    </citation>
    <scope>IDENTIFICATION</scope>
</reference>
<dbReference type="GO" id="GO:0005743">
    <property type="term" value="C:mitochondrial inner membrane"/>
    <property type="evidence" value="ECO:0007669"/>
    <property type="project" value="UniProtKB-ARBA"/>
</dbReference>
<keyword evidence="3" id="KW-0689">Ribosomal protein</keyword>
<dbReference type="CDD" id="cd01425">
    <property type="entry name" value="RPS2"/>
    <property type="match status" value="1"/>
</dbReference>
<dbReference type="PANTHER" id="PTHR12534">
    <property type="entry name" value="30S RIBOSOMAL PROTEIN S2 PROKARYOTIC AND ORGANELLAR"/>
    <property type="match status" value="1"/>
</dbReference>
<dbReference type="GO" id="GO:0006412">
    <property type="term" value="P:translation"/>
    <property type="evidence" value="ECO:0007669"/>
    <property type="project" value="InterPro"/>
</dbReference>
<comment type="similarity">
    <text evidence="2">Belongs to the universal ribosomal protein uS2 family.</text>
</comment>
<evidence type="ECO:0000256" key="6">
    <source>
        <dbReference type="ARBA" id="ARBA00059792"/>
    </source>
</evidence>
<protein>
    <recommendedName>
        <fullName evidence="7">Small ribosomal subunit protein uS2m</fullName>
    </recommendedName>
    <alternativeName>
        <fullName evidence="8">28S ribosomal protein S2, mitochondrial</fullName>
    </alternativeName>
</protein>
<keyword evidence="4" id="KW-0496">Mitochondrion</keyword>
<dbReference type="HAMAP" id="MF_00291_B">
    <property type="entry name" value="Ribosomal_uS2_B"/>
    <property type="match status" value="1"/>
</dbReference>
<evidence type="ECO:0000256" key="2">
    <source>
        <dbReference type="ARBA" id="ARBA00006242"/>
    </source>
</evidence>
<dbReference type="InterPro" id="IPR023591">
    <property type="entry name" value="Ribosomal_uS2_flav_dom_sf"/>
</dbReference>
<keyword evidence="5" id="KW-0687">Ribonucleoprotein</keyword>
<dbReference type="InterPro" id="IPR005706">
    <property type="entry name" value="Ribosomal_uS2_bac/mit/plastid"/>
</dbReference>
<evidence type="ECO:0000256" key="1">
    <source>
        <dbReference type="ARBA" id="ARBA00004173"/>
    </source>
</evidence>
<dbReference type="Gene3D" id="3.40.50.10490">
    <property type="entry name" value="Glucose-6-phosphate isomerase like protein, domain 1"/>
    <property type="match status" value="1"/>
</dbReference>
<dbReference type="AlphaFoldDB" id="A0A915IBW5"/>
<dbReference type="WBParaSite" id="nRc.2.0.1.t11665-RA">
    <property type="protein sequence ID" value="nRc.2.0.1.t11665-RA"/>
    <property type="gene ID" value="nRc.2.0.1.g11665"/>
</dbReference>
<dbReference type="FunFam" id="3.40.50.10490:FF:000026">
    <property type="entry name" value="28S ribosomal protein S2, mitochondrial"/>
    <property type="match status" value="1"/>
</dbReference>
<dbReference type="PRINTS" id="PR00395">
    <property type="entry name" value="RIBOSOMALS2"/>
</dbReference>
<dbReference type="GO" id="GO:0003735">
    <property type="term" value="F:structural constituent of ribosome"/>
    <property type="evidence" value="ECO:0007669"/>
    <property type="project" value="InterPro"/>
</dbReference>
<dbReference type="OMA" id="PYIFMEK"/>
<organism evidence="9 10">
    <name type="scientific">Romanomermis culicivorax</name>
    <name type="common">Nematode worm</name>
    <dbReference type="NCBI Taxonomy" id="13658"/>
    <lineage>
        <taxon>Eukaryota</taxon>
        <taxon>Metazoa</taxon>
        <taxon>Ecdysozoa</taxon>
        <taxon>Nematoda</taxon>
        <taxon>Enoplea</taxon>
        <taxon>Dorylaimia</taxon>
        <taxon>Mermithida</taxon>
        <taxon>Mermithoidea</taxon>
        <taxon>Mermithidae</taxon>
        <taxon>Romanomermis</taxon>
    </lineage>
</organism>
<comment type="function">
    <text evidence="6">Required for mitoribosome formation and stability, and mitochondrial translation.</text>
</comment>
<comment type="subcellular location">
    <subcellularLocation>
        <location evidence="1">Mitochondrion</location>
    </subcellularLocation>
</comment>
<evidence type="ECO:0000256" key="4">
    <source>
        <dbReference type="ARBA" id="ARBA00023128"/>
    </source>
</evidence>
<evidence type="ECO:0000256" key="8">
    <source>
        <dbReference type="ARBA" id="ARBA00083109"/>
    </source>
</evidence>
<keyword evidence="9" id="KW-1185">Reference proteome</keyword>
<dbReference type="Pfam" id="PF00318">
    <property type="entry name" value="Ribosomal_S2"/>
    <property type="match status" value="2"/>
</dbReference>
<evidence type="ECO:0000313" key="9">
    <source>
        <dbReference type="Proteomes" id="UP000887565"/>
    </source>
</evidence>
<dbReference type="Proteomes" id="UP000887565">
    <property type="component" value="Unplaced"/>
</dbReference>
<accession>A0A915IBW5</accession>
<name>A0A915IBW5_ROMCU</name>
<evidence type="ECO:0000256" key="3">
    <source>
        <dbReference type="ARBA" id="ARBA00022980"/>
    </source>
</evidence>